<organism evidence="2 3">
    <name type="scientific">Drosophila virilis</name>
    <name type="common">Fruit fly</name>
    <dbReference type="NCBI Taxonomy" id="7244"/>
    <lineage>
        <taxon>Eukaryota</taxon>
        <taxon>Metazoa</taxon>
        <taxon>Ecdysozoa</taxon>
        <taxon>Arthropoda</taxon>
        <taxon>Hexapoda</taxon>
        <taxon>Insecta</taxon>
        <taxon>Pterygota</taxon>
        <taxon>Neoptera</taxon>
        <taxon>Endopterygota</taxon>
        <taxon>Diptera</taxon>
        <taxon>Brachycera</taxon>
        <taxon>Muscomorpha</taxon>
        <taxon>Ephydroidea</taxon>
        <taxon>Drosophilidae</taxon>
        <taxon>Drosophila</taxon>
    </lineage>
</organism>
<accession>A0A0Q9W574</accession>
<feature type="chain" id="PRO_5006386482" evidence="1">
    <location>
        <begin position="25"/>
        <end position="244"/>
    </location>
</feature>
<dbReference type="InParanoid" id="A0A0Q9W574"/>
<evidence type="ECO:0000313" key="3">
    <source>
        <dbReference type="Proteomes" id="UP000008792"/>
    </source>
</evidence>
<proteinExistence type="predicted"/>
<name>A0A0Q9W574_DROVI</name>
<dbReference type="Proteomes" id="UP000008792">
    <property type="component" value="Unassembled WGS sequence"/>
</dbReference>
<dbReference type="PANTHER" id="PTHR21398">
    <property type="entry name" value="AGAP007094-PA"/>
    <property type="match status" value="1"/>
</dbReference>
<sequence>MQAIFELSLVLCLIASCCISSGHAALLYPTNSEYGLFVAISVPISLPHRNVFLSYNYEFNYYHPEHVYKFPPILMGQDFADGYLTYPTHDAAQSRQCHNCTVGTNTTKAEIPDPQKTRDTSTAPVREKRELSLMTRKTFYTILRDKLDRSGYPAEACLLRMICETNASTLGEINGFLGSIVHVIFTPSSSRDEQLPHVYYQAEADGLQQQCALYESDCPYNVMDLISTPVERILQDIVQRRRRK</sequence>
<dbReference type="Pfam" id="PF07841">
    <property type="entry name" value="DM4_12"/>
    <property type="match status" value="1"/>
</dbReference>
<dbReference type="PANTHER" id="PTHR21398:SF22">
    <property type="entry name" value="IP12060P-RELATED"/>
    <property type="match status" value="1"/>
</dbReference>
<keyword evidence="1" id="KW-0732">Signal</keyword>
<feature type="signal peptide" evidence="1">
    <location>
        <begin position="1"/>
        <end position="24"/>
    </location>
</feature>
<dbReference type="EMBL" id="CH940648">
    <property type="protein sequence ID" value="KRF79970.1"/>
    <property type="molecule type" value="Genomic_DNA"/>
</dbReference>
<keyword evidence="3" id="KW-1185">Reference proteome</keyword>
<dbReference type="KEGG" id="dvi:26531087"/>
<evidence type="ECO:0000313" key="2">
    <source>
        <dbReference type="EMBL" id="KRF79970.1"/>
    </source>
</evidence>
<dbReference type="AlphaFoldDB" id="A0A0Q9W574"/>
<gene>
    <name evidence="2" type="primary">Dvir\GJ26317</name>
    <name evidence="2" type="ORF">Dvir_GJ26317</name>
</gene>
<protein>
    <submittedName>
        <fullName evidence="2">Uncharacterized protein</fullName>
    </submittedName>
</protein>
<reference evidence="2 3" key="1">
    <citation type="journal article" date="2007" name="Nature">
        <title>Evolution of genes and genomes on the Drosophila phylogeny.</title>
        <authorList>
            <consortium name="Drosophila 12 Genomes Consortium"/>
            <person name="Clark A.G."/>
            <person name="Eisen M.B."/>
            <person name="Smith D.R."/>
            <person name="Bergman C.M."/>
            <person name="Oliver B."/>
            <person name="Markow T.A."/>
            <person name="Kaufman T.C."/>
            <person name="Kellis M."/>
            <person name="Gelbart W."/>
            <person name="Iyer V.N."/>
            <person name="Pollard D.A."/>
            <person name="Sackton T.B."/>
            <person name="Larracuente A.M."/>
            <person name="Singh N.D."/>
            <person name="Abad J.P."/>
            <person name="Abt D.N."/>
            <person name="Adryan B."/>
            <person name="Aguade M."/>
            <person name="Akashi H."/>
            <person name="Anderson W.W."/>
            <person name="Aquadro C.F."/>
            <person name="Ardell D.H."/>
            <person name="Arguello R."/>
            <person name="Artieri C.G."/>
            <person name="Barbash D.A."/>
            <person name="Barker D."/>
            <person name="Barsanti P."/>
            <person name="Batterham P."/>
            <person name="Batzoglou S."/>
            <person name="Begun D."/>
            <person name="Bhutkar A."/>
            <person name="Blanco E."/>
            <person name="Bosak S.A."/>
            <person name="Bradley R.K."/>
            <person name="Brand A.D."/>
            <person name="Brent M.R."/>
            <person name="Brooks A.N."/>
            <person name="Brown R.H."/>
            <person name="Butlin R.K."/>
            <person name="Caggese C."/>
            <person name="Calvi B.R."/>
            <person name="Bernardo de Carvalho A."/>
            <person name="Caspi A."/>
            <person name="Castrezana S."/>
            <person name="Celniker S.E."/>
            <person name="Chang J.L."/>
            <person name="Chapple C."/>
            <person name="Chatterji S."/>
            <person name="Chinwalla A."/>
            <person name="Civetta A."/>
            <person name="Clifton S.W."/>
            <person name="Comeron J.M."/>
            <person name="Costello J.C."/>
            <person name="Coyne J.A."/>
            <person name="Daub J."/>
            <person name="David R.G."/>
            <person name="Delcher A.L."/>
            <person name="Delehaunty K."/>
            <person name="Do C.B."/>
            <person name="Ebling H."/>
            <person name="Edwards K."/>
            <person name="Eickbush T."/>
            <person name="Evans J.D."/>
            <person name="Filipski A."/>
            <person name="Findeiss S."/>
            <person name="Freyhult E."/>
            <person name="Fulton L."/>
            <person name="Fulton R."/>
            <person name="Garcia A.C."/>
            <person name="Gardiner A."/>
            <person name="Garfield D.A."/>
            <person name="Garvin B.E."/>
            <person name="Gibson G."/>
            <person name="Gilbert D."/>
            <person name="Gnerre S."/>
            <person name="Godfrey J."/>
            <person name="Good R."/>
            <person name="Gotea V."/>
            <person name="Gravely B."/>
            <person name="Greenberg A.J."/>
            <person name="Griffiths-Jones S."/>
            <person name="Gross S."/>
            <person name="Guigo R."/>
            <person name="Gustafson E.A."/>
            <person name="Haerty W."/>
            <person name="Hahn M.W."/>
            <person name="Halligan D.L."/>
            <person name="Halpern A.L."/>
            <person name="Halter G.M."/>
            <person name="Han M.V."/>
            <person name="Heger A."/>
            <person name="Hillier L."/>
            <person name="Hinrichs A.S."/>
            <person name="Holmes I."/>
            <person name="Hoskins R.A."/>
            <person name="Hubisz M.J."/>
            <person name="Hultmark D."/>
            <person name="Huntley M.A."/>
            <person name="Jaffe D.B."/>
            <person name="Jagadeeshan S."/>
            <person name="Jeck W.R."/>
            <person name="Johnson J."/>
            <person name="Jones C.D."/>
            <person name="Jordan W.C."/>
            <person name="Karpen G.H."/>
            <person name="Kataoka E."/>
            <person name="Keightley P.D."/>
            <person name="Kheradpour P."/>
            <person name="Kirkness E.F."/>
            <person name="Koerich L.B."/>
            <person name="Kristiansen K."/>
            <person name="Kudrna D."/>
            <person name="Kulathinal R.J."/>
            <person name="Kumar S."/>
            <person name="Kwok R."/>
            <person name="Lander E."/>
            <person name="Langley C.H."/>
            <person name="Lapoint R."/>
            <person name="Lazzaro B.P."/>
            <person name="Lee S.J."/>
            <person name="Levesque L."/>
            <person name="Li R."/>
            <person name="Lin C.F."/>
            <person name="Lin M.F."/>
            <person name="Lindblad-Toh K."/>
            <person name="Llopart A."/>
            <person name="Long M."/>
            <person name="Low L."/>
            <person name="Lozovsky E."/>
            <person name="Lu J."/>
            <person name="Luo M."/>
            <person name="Machado C.A."/>
            <person name="Makalowski W."/>
            <person name="Marzo M."/>
            <person name="Matsuda M."/>
            <person name="Matzkin L."/>
            <person name="McAllister B."/>
            <person name="McBride C.S."/>
            <person name="McKernan B."/>
            <person name="McKernan K."/>
            <person name="Mendez-Lago M."/>
            <person name="Minx P."/>
            <person name="Mollenhauer M.U."/>
            <person name="Montooth K."/>
            <person name="Mount S.M."/>
            <person name="Mu X."/>
            <person name="Myers E."/>
            <person name="Negre B."/>
            <person name="Newfeld S."/>
            <person name="Nielsen R."/>
            <person name="Noor M.A."/>
            <person name="O'Grady P."/>
            <person name="Pachter L."/>
            <person name="Papaceit M."/>
            <person name="Parisi M.J."/>
            <person name="Parisi M."/>
            <person name="Parts L."/>
            <person name="Pedersen J.S."/>
            <person name="Pesole G."/>
            <person name="Phillippy A.M."/>
            <person name="Ponting C.P."/>
            <person name="Pop M."/>
            <person name="Porcelli D."/>
            <person name="Powell J.R."/>
            <person name="Prohaska S."/>
            <person name="Pruitt K."/>
            <person name="Puig M."/>
            <person name="Quesneville H."/>
            <person name="Ram K.R."/>
            <person name="Rand D."/>
            <person name="Rasmussen M.D."/>
            <person name="Reed L.K."/>
            <person name="Reenan R."/>
            <person name="Reily A."/>
            <person name="Remington K.A."/>
            <person name="Rieger T.T."/>
            <person name="Ritchie M.G."/>
            <person name="Robin C."/>
            <person name="Rogers Y.H."/>
            <person name="Rohde C."/>
            <person name="Rozas J."/>
            <person name="Rubenfield M.J."/>
            <person name="Ruiz A."/>
            <person name="Russo S."/>
            <person name="Salzberg S.L."/>
            <person name="Sanchez-Gracia A."/>
            <person name="Saranga D.J."/>
            <person name="Sato H."/>
            <person name="Schaeffer S.W."/>
            <person name="Schatz M.C."/>
            <person name="Schlenke T."/>
            <person name="Schwartz R."/>
            <person name="Segarra C."/>
            <person name="Singh R.S."/>
            <person name="Sirot L."/>
            <person name="Sirota M."/>
            <person name="Sisneros N.B."/>
            <person name="Smith C.D."/>
            <person name="Smith T.F."/>
            <person name="Spieth J."/>
            <person name="Stage D.E."/>
            <person name="Stark A."/>
            <person name="Stephan W."/>
            <person name="Strausberg R.L."/>
            <person name="Strempel S."/>
            <person name="Sturgill D."/>
            <person name="Sutton G."/>
            <person name="Sutton G.G."/>
            <person name="Tao W."/>
            <person name="Teichmann S."/>
            <person name="Tobari Y.N."/>
            <person name="Tomimura Y."/>
            <person name="Tsolas J.M."/>
            <person name="Valente V.L."/>
            <person name="Venter E."/>
            <person name="Venter J.C."/>
            <person name="Vicario S."/>
            <person name="Vieira F.G."/>
            <person name="Vilella A.J."/>
            <person name="Villasante A."/>
            <person name="Walenz B."/>
            <person name="Wang J."/>
            <person name="Wasserman M."/>
            <person name="Watts T."/>
            <person name="Wilson D."/>
            <person name="Wilson R.K."/>
            <person name="Wing R.A."/>
            <person name="Wolfner M.F."/>
            <person name="Wong A."/>
            <person name="Wong G.K."/>
            <person name="Wu C.I."/>
            <person name="Wu G."/>
            <person name="Yamamoto D."/>
            <person name="Yang H.P."/>
            <person name="Yang S.P."/>
            <person name="Yorke J.A."/>
            <person name="Yoshida K."/>
            <person name="Zdobnov E."/>
            <person name="Zhang P."/>
            <person name="Zhang Y."/>
            <person name="Zimin A.V."/>
            <person name="Baldwin J."/>
            <person name="Abdouelleil A."/>
            <person name="Abdulkadir J."/>
            <person name="Abebe A."/>
            <person name="Abera B."/>
            <person name="Abreu J."/>
            <person name="Acer S.C."/>
            <person name="Aftuck L."/>
            <person name="Alexander A."/>
            <person name="An P."/>
            <person name="Anderson E."/>
            <person name="Anderson S."/>
            <person name="Arachi H."/>
            <person name="Azer M."/>
            <person name="Bachantsang P."/>
            <person name="Barry A."/>
            <person name="Bayul T."/>
            <person name="Berlin A."/>
            <person name="Bessette D."/>
            <person name="Bloom T."/>
            <person name="Blye J."/>
            <person name="Boguslavskiy L."/>
            <person name="Bonnet C."/>
            <person name="Boukhgalter B."/>
            <person name="Bourzgui I."/>
            <person name="Brown A."/>
            <person name="Cahill P."/>
            <person name="Channer S."/>
            <person name="Cheshatsang Y."/>
            <person name="Chuda L."/>
            <person name="Citroen M."/>
            <person name="Collymore A."/>
            <person name="Cooke P."/>
            <person name="Costello M."/>
            <person name="D'Aco K."/>
            <person name="Daza R."/>
            <person name="De Haan G."/>
            <person name="DeGray S."/>
            <person name="DeMaso C."/>
            <person name="Dhargay N."/>
            <person name="Dooley K."/>
            <person name="Dooley E."/>
            <person name="Doricent M."/>
            <person name="Dorje P."/>
            <person name="Dorjee K."/>
            <person name="Dupes A."/>
            <person name="Elong R."/>
            <person name="Falk J."/>
            <person name="Farina A."/>
            <person name="Faro S."/>
            <person name="Ferguson D."/>
            <person name="Fisher S."/>
            <person name="Foley C.D."/>
            <person name="Franke A."/>
            <person name="Friedrich D."/>
            <person name="Gadbois L."/>
            <person name="Gearin G."/>
            <person name="Gearin C.R."/>
            <person name="Giannoukos G."/>
            <person name="Goode T."/>
            <person name="Graham J."/>
            <person name="Grandbois E."/>
            <person name="Grewal S."/>
            <person name="Gyaltsen K."/>
            <person name="Hafez N."/>
            <person name="Hagos B."/>
            <person name="Hall J."/>
            <person name="Henson C."/>
            <person name="Hollinger A."/>
            <person name="Honan T."/>
            <person name="Huard M.D."/>
            <person name="Hughes L."/>
            <person name="Hurhula B."/>
            <person name="Husby M.E."/>
            <person name="Kamat A."/>
            <person name="Kanga B."/>
            <person name="Kashin S."/>
            <person name="Khazanovich D."/>
            <person name="Kisner P."/>
            <person name="Lance K."/>
            <person name="Lara M."/>
            <person name="Lee W."/>
            <person name="Lennon N."/>
            <person name="Letendre F."/>
            <person name="LeVine R."/>
            <person name="Lipovsky A."/>
            <person name="Liu X."/>
            <person name="Liu J."/>
            <person name="Liu S."/>
            <person name="Lokyitsang T."/>
            <person name="Lokyitsang Y."/>
            <person name="Lubonja R."/>
            <person name="Lui A."/>
            <person name="MacDonald P."/>
            <person name="Magnisalis V."/>
            <person name="Maru K."/>
            <person name="Matthews C."/>
            <person name="McCusker W."/>
            <person name="McDonough S."/>
            <person name="Mehta T."/>
            <person name="Meldrim J."/>
            <person name="Meneus L."/>
            <person name="Mihai O."/>
            <person name="Mihalev A."/>
            <person name="Mihova T."/>
            <person name="Mittelman R."/>
            <person name="Mlenga V."/>
            <person name="Montmayeur A."/>
            <person name="Mulrain L."/>
            <person name="Navidi A."/>
            <person name="Naylor J."/>
            <person name="Negash T."/>
            <person name="Nguyen T."/>
            <person name="Nguyen N."/>
            <person name="Nicol R."/>
            <person name="Norbu C."/>
            <person name="Norbu N."/>
            <person name="Novod N."/>
            <person name="O'Neill B."/>
            <person name="Osman S."/>
            <person name="Markiewicz E."/>
            <person name="Oyono O.L."/>
            <person name="Patti C."/>
            <person name="Phunkhang P."/>
            <person name="Pierre F."/>
            <person name="Priest M."/>
            <person name="Raghuraman S."/>
            <person name="Rege F."/>
            <person name="Reyes R."/>
            <person name="Rise C."/>
            <person name="Rogov P."/>
            <person name="Ross K."/>
            <person name="Ryan E."/>
            <person name="Settipalli S."/>
            <person name="Shea T."/>
            <person name="Sherpa N."/>
            <person name="Shi L."/>
            <person name="Shih D."/>
            <person name="Sparrow T."/>
            <person name="Spaulding J."/>
            <person name="Stalker J."/>
            <person name="Stange-Thomann N."/>
            <person name="Stavropoulos S."/>
            <person name="Stone C."/>
            <person name="Strader C."/>
            <person name="Tesfaye S."/>
            <person name="Thomson T."/>
            <person name="Thoulutsang Y."/>
            <person name="Thoulutsang D."/>
            <person name="Topham K."/>
            <person name="Topping I."/>
            <person name="Tsamla T."/>
            <person name="Vassiliev H."/>
            <person name="Vo A."/>
            <person name="Wangchuk T."/>
            <person name="Wangdi T."/>
            <person name="Weiand M."/>
            <person name="Wilkinson J."/>
            <person name="Wilson A."/>
            <person name="Yadav S."/>
            <person name="Young G."/>
            <person name="Yu Q."/>
            <person name="Zembek L."/>
            <person name="Zhong D."/>
            <person name="Zimmer A."/>
            <person name="Zwirko Z."/>
            <person name="Jaffe D.B."/>
            <person name="Alvarez P."/>
            <person name="Brockman W."/>
            <person name="Butler J."/>
            <person name="Chin C."/>
            <person name="Gnerre S."/>
            <person name="Grabherr M."/>
            <person name="Kleber M."/>
            <person name="Mauceli E."/>
            <person name="MacCallum I."/>
        </authorList>
    </citation>
    <scope>NUCLEOTIDE SEQUENCE [LARGE SCALE GENOMIC DNA]</scope>
    <source>
        <strain evidence="3">Tucson 15010-1051.87</strain>
    </source>
</reference>
<dbReference type="SMART" id="SM00718">
    <property type="entry name" value="DM4_12"/>
    <property type="match status" value="1"/>
</dbReference>
<dbReference type="InterPro" id="IPR006631">
    <property type="entry name" value="DM4_12"/>
</dbReference>
<dbReference type="OrthoDB" id="6340174at2759"/>
<evidence type="ECO:0000256" key="1">
    <source>
        <dbReference type="SAM" id="SignalP"/>
    </source>
</evidence>